<feature type="compositionally biased region" description="Polar residues" evidence="2">
    <location>
        <begin position="58"/>
        <end position="82"/>
    </location>
</feature>
<feature type="compositionally biased region" description="Basic and acidic residues" evidence="2">
    <location>
        <begin position="83"/>
        <end position="92"/>
    </location>
</feature>
<dbReference type="GO" id="GO:0016020">
    <property type="term" value="C:membrane"/>
    <property type="evidence" value="ECO:0007669"/>
    <property type="project" value="TreeGrafter"/>
</dbReference>
<dbReference type="EMBL" id="CADEAL010001086">
    <property type="protein sequence ID" value="CAB1428742.1"/>
    <property type="molecule type" value="Genomic_DNA"/>
</dbReference>
<feature type="compositionally biased region" description="Polar residues" evidence="2">
    <location>
        <begin position="227"/>
        <end position="236"/>
    </location>
</feature>
<evidence type="ECO:0000256" key="2">
    <source>
        <dbReference type="SAM" id="MobiDB-lite"/>
    </source>
</evidence>
<feature type="compositionally biased region" description="Low complexity" evidence="2">
    <location>
        <begin position="293"/>
        <end position="303"/>
    </location>
</feature>
<sequence length="588" mass="64853">MTPPKPPRKSLMMKTGSYDVPQPVYVDPDSTVPDAADENQSEVKVRPVPRPRSKFPRAQSQTDNPVDSADKTSNATNEVSSQHSEESAERPRPVRPPPRPPLARCWSTSKLPPVVDRENQYMSSNTEPNMKPPAIGSERKPKLCPERPPLPAIYCDRASSLKEKHSKEISTQDDTAHSNQPTPDLLSFSEEDENLCGIYGEMATDATDRPAVPPRLRQRSLPCFYSESDSLSLQSRTPPPSFNPPSPPLSTGCSSESFYSELEPRPYLDVLPEDEDSLIRRRSTAPSGQRFPSRGVSSGVSSGYHQTSRDTDDIIGMLRWLTRVSKCNYMTPSLYGLSIEEEIRSFDQRARDMSKALRLYNLLLMKRNETLHKVIVEFISISNALDKMKKKAKSMGIAGGTTGAVGGVTAVLGIALAPVTMGASLIATAVGAGMVASAGGMGAHTAKANKKVVKKMQVEKLVYEYKSGIVDVELCLDFILSGMNELRRHDIGRIHRAGSEPDAVKMAHLSQTVLNNNMSKGRSTSAAHPSSEGLLLAFAKELDQYFTDEEGQKLRKSSKSRFSGRVRLLAKNLQDQLEYLNHMWEMFG</sequence>
<dbReference type="Pfam" id="PF05461">
    <property type="entry name" value="ApoL"/>
    <property type="match status" value="1"/>
</dbReference>
<evidence type="ECO:0000256" key="3">
    <source>
        <dbReference type="SAM" id="Phobius"/>
    </source>
</evidence>
<dbReference type="GO" id="GO:0042157">
    <property type="term" value="P:lipoprotein metabolic process"/>
    <property type="evidence" value="ECO:0007669"/>
    <property type="project" value="InterPro"/>
</dbReference>
<feature type="compositionally biased region" description="Pro residues" evidence="2">
    <location>
        <begin position="237"/>
        <end position="248"/>
    </location>
</feature>
<feature type="transmembrane region" description="Helical" evidence="3">
    <location>
        <begin position="425"/>
        <end position="446"/>
    </location>
</feature>
<name>A0A9N7UDZ1_PLEPL</name>
<accession>A0A9N7UDZ1</accession>
<feature type="region of interest" description="Disordered" evidence="2">
    <location>
        <begin position="227"/>
        <end position="256"/>
    </location>
</feature>
<organism evidence="4 5">
    <name type="scientific">Pleuronectes platessa</name>
    <name type="common">European plaice</name>
    <dbReference type="NCBI Taxonomy" id="8262"/>
    <lineage>
        <taxon>Eukaryota</taxon>
        <taxon>Metazoa</taxon>
        <taxon>Chordata</taxon>
        <taxon>Craniata</taxon>
        <taxon>Vertebrata</taxon>
        <taxon>Euteleostomi</taxon>
        <taxon>Actinopterygii</taxon>
        <taxon>Neopterygii</taxon>
        <taxon>Teleostei</taxon>
        <taxon>Neoteleostei</taxon>
        <taxon>Acanthomorphata</taxon>
        <taxon>Carangaria</taxon>
        <taxon>Pleuronectiformes</taxon>
        <taxon>Pleuronectoidei</taxon>
        <taxon>Pleuronectidae</taxon>
        <taxon>Pleuronectes</taxon>
    </lineage>
</organism>
<keyword evidence="3" id="KW-0812">Transmembrane</keyword>
<comment type="caution">
    <text evidence="4">The sequence shown here is derived from an EMBL/GenBank/DDBJ whole genome shotgun (WGS) entry which is preliminary data.</text>
</comment>
<evidence type="ECO:0000313" key="4">
    <source>
        <dbReference type="EMBL" id="CAB1428742.1"/>
    </source>
</evidence>
<dbReference type="Proteomes" id="UP001153269">
    <property type="component" value="Unassembled WGS sequence"/>
</dbReference>
<gene>
    <name evidence="4" type="ORF">PLEPLA_LOCUS16716</name>
</gene>
<dbReference type="GO" id="GO:0005576">
    <property type="term" value="C:extracellular region"/>
    <property type="evidence" value="ECO:0007669"/>
    <property type="project" value="InterPro"/>
</dbReference>
<feature type="transmembrane region" description="Helical" evidence="3">
    <location>
        <begin position="397"/>
        <end position="419"/>
    </location>
</feature>
<dbReference type="AlphaFoldDB" id="A0A9N7UDZ1"/>
<protein>
    <submittedName>
        <fullName evidence="4">Uncharacterized protein</fullName>
    </submittedName>
</protein>
<dbReference type="GO" id="GO:0006869">
    <property type="term" value="P:lipid transport"/>
    <property type="evidence" value="ECO:0007669"/>
    <property type="project" value="InterPro"/>
</dbReference>
<dbReference type="PANTHER" id="PTHR14096">
    <property type="entry name" value="APOLIPOPROTEIN L"/>
    <property type="match status" value="1"/>
</dbReference>
<comment type="similarity">
    <text evidence="1">Belongs to the apolipoprotein L family.</text>
</comment>
<keyword evidence="5" id="KW-1185">Reference proteome</keyword>
<dbReference type="InterPro" id="IPR008405">
    <property type="entry name" value="ApoL"/>
</dbReference>
<reference evidence="4" key="1">
    <citation type="submission" date="2020-03" db="EMBL/GenBank/DDBJ databases">
        <authorList>
            <person name="Weist P."/>
        </authorList>
    </citation>
    <scope>NUCLEOTIDE SEQUENCE</scope>
</reference>
<keyword evidence="3" id="KW-1133">Transmembrane helix</keyword>
<feature type="region of interest" description="Disordered" evidence="2">
    <location>
        <begin position="281"/>
        <end position="305"/>
    </location>
</feature>
<feature type="compositionally biased region" description="Basic and acidic residues" evidence="2">
    <location>
        <begin position="159"/>
        <end position="176"/>
    </location>
</feature>
<evidence type="ECO:0000256" key="1">
    <source>
        <dbReference type="ARBA" id="ARBA00010090"/>
    </source>
</evidence>
<evidence type="ECO:0000313" key="5">
    <source>
        <dbReference type="Proteomes" id="UP001153269"/>
    </source>
</evidence>
<dbReference type="PANTHER" id="PTHR14096:SF59">
    <property type="entry name" value="APOLIPOPROTEIN L, 1 ISOFORM X1"/>
    <property type="match status" value="1"/>
</dbReference>
<proteinExistence type="inferred from homology"/>
<feature type="region of interest" description="Disordered" evidence="2">
    <location>
        <begin position="1"/>
        <end position="187"/>
    </location>
</feature>
<keyword evidence="3" id="KW-0472">Membrane</keyword>
<dbReference type="GO" id="GO:0008289">
    <property type="term" value="F:lipid binding"/>
    <property type="evidence" value="ECO:0007669"/>
    <property type="project" value="InterPro"/>
</dbReference>